<evidence type="ECO:0008006" key="3">
    <source>
        <dbReference type="Google" id="ProtNLM"/>
    </source>
</evidence>
<dbReference type="RefSeq" id="WP_105040957.1">
    <property type="nucleotide sequence ID" value="NZ_PPSL01000006.1"/>
</dbReference>
<accession>A0A2S7SSC4</accession>
<evidence type="ECO:0000313" key="1">
    <source>
        <dbReference type="EMBL" id="PQJ09507.1"/>
    </source>
</evidence>
<sequence length="150" mass="17269">MTQKDKQEMQQKREYARIMYVHGNLNQIAIAVELNVSEQTISEWKKDGKWERLKTGKTISDQEIVAQLEELLQLLIDQGKKYLEDDDPKTNPDADRIIKTTKAIAYLKKKAGPAQMYQTGIAFITWLGKENSEIARQVAPLFQAFIRSLV</sequence>
<gene>
    <name evidence="1" type="ORF">CJD36_019910</name>
</gene>
<dbReference type="Pfam" id="PF08822">
    <property type="entry name" value="DUF1804"/>
    <property type="match status" value="1"/>
</dbReference>
<dbReference type="EMBL" id="PPSL01000006">
    <property type="protein sequence ID" value="PQJ09507.1"/>
    <property type="molecule type" value="Genomic_DNA"/>
</dbReference>
<dbReference type="OrthoDB" id="671166at2"/>
<organism evidence="1 2">
    <name type="scientific">Flavipsychrobacter stenotrophus</name>
    <dbReference type="NCBI Taxonomy" id="2077091"/>
    <lineage>
        <taxon>Bacteria</taxon>
        <taxon>Pseudomonadati</taxon>
        <taxon>Bacteroidota</taxon>
        <taxon>Chitinophagia</taxon>
        <taxon>Chitinophagales</taxon>
        <taxon>Chitinophagaceae</taxon>
        <taxon>Flavipsychrobacter</taxon>
    </lineage>
</organism>
<evidence type="ECO:0000313" key="2">
    <source>
        <dbReference type="Proteomes" id="UP000239872"/>
    </source>
</evidence>
<comment type="caution">
    <text evidence="1">The sequence shown here is derived from an EMBL/GenBank/DDBJ whole genome shotgun (WGS) entry which is preliminary data.</text>
</comment>
<dbReference type="InterPro" id="IPR014926">
    <property type="entry name" value="Phage_D3112_Orf24"/>
</dbReference>
<keyword evidence="2" id="KW-1185">Reference proteome</keyword>
<proteinExistence type="predicted"/>
<name>A0A2S7SSC4_9BACT</name>
<dbReference type="Proteomes" id="UP000239872">
    <property type="component" value="Unassembled WGS sequence"/>
</dbReference>
<protein>
    <recommendedName>
        <fullName evidence="3">DDE transposase family protein</fullName>
    </recommendedName>
</protein>
<dbReference type="AlphaFoldDB" id="A0A2S7SSC4"/>
<reference evidence="1 2" key="1">
    <citation type="submission" date="2018-01" db="EMBL/GenBank/DDBJ databases">
        <title>A novel member of the phylum Bacteroidetes isolated from glacier ice.</title>
        <authorList>
            <person name="Liu Q."/>
            <person name="Xin Y.-H."/>
        </authorList>
    </citation>
    <scope>NUCLEOTIDE SEQUENCE [LARGE SCALE GENOMIC DNA]</scope>
    <source>
        <strain evidence="1 2">RB1R16</strain>
    </source>
</reference>